<evidence type="ECO:0000313" key="10">
    <source>
        <dbReference type="EMBL" id="BAU20281.1"/>
    </source>
</evidence>
<evidence type="ECO:0000256" key="7">
    <source>
        <dbReference type="SAM" id="SignalP"/>
    </source>
</evidence>
<dbReference type="SUPFAM" id="SSF56968">
    <property type="entry name" value="Lipovitellin-phosvitin complex, beta-sheet shell regions"/>
    <property type="match status" value="2"/>
</dbReference>
<feature type="domain" description="VWFD" evidence="9">
    <location>
        <begin position="1530"/>
        <end position="1710"/>
    </location>
</feature>
<protein>
    <submittedName>
        <fullName evidence="10">Putative vitellogenin protein</fullName>
    </submittedName>
</protein>
<dbReference type="Gene3D" id="2.30.230.10">
    <property type="entry name" value="Lipovitellin, beta-sheet shell regions, chain A"/>
    <property type="match status" value="1"/>
</dbReference>
<dbReference type="InterPro" id="IPR011030">
    <property type="entry name" value="Lipovitellin_superhlx_dom"/>
</dbReference>
<dbReference type="InterPro" id="IPR050733">
    <property type="entry name" value="Vitellogenin/Apolipophorin"/>
</dbReference>
<gene>
    <name evidence="10" type="primary">Vg3</name>
</gene>
<dbReference type="SMART" id="SM00638">
    <property type="entry name" value="LPD_N"/>
    <property type="match status" value="1"/>
</dbReference>
<dbReference type="GO" id="GO:0045735">
    <property type="term" value="F:nutrient reservoir activity"/>
    <property type="evidence" value="ECO:0007669"/>
    <property type="project" value="UniProtKB-KW"/>
</dbReference>
<keyword evidence="3" id="KW-1015">Disulfide bond</keyword>
<dbReference type="PROSITE" id="PS51211">
    <property type="entry name" value="VITELLOGENIN"/>
    <property type="match status" value="1"/>
</dbReference>
<feature type="compositionally biased region" description="Basic and acidic residues" evidence="6">
    <location>
        <begin position="367"/>
        <end position="376"/>
    </location>
</feature>
<dbReference type="InterPro" id="IPR001846">
    <property type="entry name" value="VWF_type-D"/>
</dbReference>
<dbReference type="InterPro" id="IPR015816">
    <property type="entry name" value="Vitellinogen_b-sht_N"/>
</dbReference>
<name>A0A0U4VTF0_9NEOP</name>
<dbReference type="Pfam" id="PF00094">
    <property type="entry name" value="VWD"/>
    <property type="match status" value="1"/>
</dbReference>
<dbReference type="Gene3D" id="1.25.10.20">
    <property type="entry name" value="Vitellinogen, superhelical"/>
    <property type="match status" value="1"/>
</dbReference>
<feature type="non-terminal residue" evidence="10">
    <location>
        <position position="1"/>
    </location>
</feature>
<comment type="caution">
    <text evidence="5">Lacks conserved residue(s) required for the propagation of feature annotation.</text>
</comment>
<feature type="chain" id="PRO_5006853152" evidence="7">
    <location>
        <begin position="31"/>
        <end position="1712"/>
    </location>
</feature>
<dbReference type="PANTHER" id="PTHR23345:SF15">
    <property type="entry name" value="VITELLOGENIN 1-RELATED"/>
    <property type="match status" value="1"/>
</dbReference>
<sequence>QSTWGVAIMRSWAMFLLGTLCLLFFSTSFAENGWRPRVEHTFALDGRTVAGIPSLGQQQHTGIHYYGTLRVQRAINGVLLMQFQNMTYTKFHENLPEGWWSSRRTERENLRELPLTSSTVAVKMGQHGIQTIKMAAGLNDWEMNFIQGVVNQLQIEFTGLLTRNRGTKNQINTSYKMMENSVFGRCEVQYEIRRIPMAVALARPEWFPSAEQCAQMNFVEIFKTRNFTNCEYSAEFHFGLPVSKRCHPGGNACDDFWNRASVTRISGCGDKNDFRILQSETNSRVIVNLHLHKGTEASVSSYITMNLVSAKQTSRRFTLPDNIVEQADLKFKFTNTNEEKDMCSTHKEDQKDTAGKTEEQTGTLSTTKDKQTTDEDPKAMFTANLNATHKTATNKERIQWEFGLRGLHNPPHQPLIPYPSALSRFKGSSQMTQIFKETMTDVVKDLEMYTAIIEEMTLEKVLVAVRICRAMTLFDLKRAVDSVALQPRGNRQQLSESKLYRDVLVMCGTNPAFQILKTWIEERKLEGEDAIGVLATMPAHLQTPGPDIVREFYELIQSSAMRSDQLLKTTSIIAFSHLLRLACVDTKTRYAHYTDEVFDATCEFHQVSRYVSWLATMQRKDHPLQRVYIAALGNTGAVSALPLLQNTAEDTRISPYLRATAVISMKYLALSVPEETAQILLSLYHDVGQPVAVRVAAVSMLLYTKPQPVLLQRIAVSTWYDPSLAVAAFVRSSMMSLANLEDPFFSELSRHVRMALHLVRPVPLGMHTSHNVLWSRVSGELQQIVMNQLSYEGSLDANNLYYRYTQRLGGLSRVPFQGEVTIANPDHFVTMLRELIHPSDDTSQARPAIRDLDRSTRWLREKLKIAQRNLPKFEGDIRIQFGKFVEGIFPFDNQLQVELAKAGRKLVEQMKTGKDFHYLKVDKTKMQMAVVTELGIPINFELTVPWAVRLLGTAKMDVQKKTFEMDVDMLYKSHLLSELSFFTAWDETVHMAASHGVTAVRLPPTKVRASVPQSSAVQLAFEIPPEESSSYILHHSSTPFTSQNNVFDFLSTMRRDTSWVIPRSRNTQEWNTQMPNVLLNYTTEGPSLTPMSWLQNGINVFGHMLMWPTLETSWIGVQLDRLISVTLEFTLGRAAGNNSLKFTDERLNRPVALQGANSAQDNLNMTSEQQGANDNLNMTSEQQGANSTQEHIKNEKPYGVKNILHIGNLDSKDTSIDLIRAEPHIKADEADMWKADNMNHAHFTVAKDTNRSHEFFKAPNVDPFAKEVNGSYYTYLLLRVLEGMDNGNAHVMGLDVRVIGMQTKTFSTFWTYAAGRSGRLRRFGVFLKEDEWQAGFTYSLIAPSTPILKLENALLANVTPSLQADLVYGKESRTEYEVSLQAVMEHSALKEDQSLRAKCLDLTEGPQTNINRQCVRAAMNAMFMDRYSATARYNEKCKSLSPVVTKYFNYLRYSLLPYVKEDIEDATRRYFPTNWIKGVLEIAPSLDTVNAWIRTPSATTDFSNIPVSPMIIEAIRFNPTVGYLRRLKGESHCGHGGSNFFTFDGAEFDYNLSSCWHLLAKDCSGQSRFAILTRSVQNNETEVEVNLDNYQVVHLRPGPEVSVNKQPVRVTDDSVVEIADQAGTVILHLQAAEWPERLISINMPAHGLHLTYTGSNTLITADSRMRGRLCGICGDYDGDTVKEFRKPQDNQAPNSHEYASSYAVMDSECASG</sequence>
<dbReference type="InterPro" id="IPR015255">
    <property type="entry name" value="Vitellinogen_open_b-sht"/>
</dbReference>
<evidence type="ECO:0000256" key="6">
    <source>
        <dbReference type="SAM" id="MobiDB-lite"/>
    </source>
</evidence>
<organism evidence="10">
    <name type="scientific">Reticulitermes speratus</name>
    <dbReference type="NCBI Taxonomy" id="60591"/>
    <lineage>
        <taxon>Eukaryota</taxon>
        <taxon>Metazoa</taxon>
        <taxon>Ecdysozoa</taxon>
        <taxon>Arthropoda</taxon>
        <taxon>Hexapoda</taxon>
        <taxon>Insecta</taxon>
        <taxon>Pterygota</taxon>
        <taxon>Neoptera</taxon>
        <taxon>Polyneoptera</taxon>
        <taxon>Dictyoptera</taxon>
        <taxon>Blattodea</taxon>
        <taxon>Blattoidea</taxon>
        <taxon>Termitoidae</taxon>
        <taxon>Rhinotermitidae</taxon>
        <taxon>Reticulitermes</taxon>
        <taxon>Frontotermes</taxon>
    </lineage>
</organism>
<dbReference type="SMART" id="SM01169">
    <property type="entry name" value="DUF1943"/>
    <property type="match status" value="1"/>
</dbReference>
<feature type="compositionally biased region" description="Basic and acidic residues" evidence="6">
    <location>
        <begin position="339"/>
        <end position="359"/>
    </location>
</feature>
<evidence type="ECO:0000259" key="8">
    <source>
        <dbReference type="PROSITE" id="PS51211"/>
    </source>
</evidence>
<feature type="compositionally biased region" description="Polar residues" evidence="6">
    <location>
        <begin position="1169"/>
        <end position="1189"/>
    </location>
</feature>
<evidence type="ECO:0000256" key="2">
    <source>
        <dbReference type="ARBA" id="ARBA00022761"/>
    </source>
</evidence>
<dbReference type="EMBL" id="FX982955">
    <property type="protein sequence ID" value="BAU20281.1"/>
    <property type="molecule type" value="mRNA"/>
</dbReference>
<keyword evidence="2" id="KW-0758">Storage protein</keyword>
<dbReference type="Pfam" id="PF09172">
    <property type="entry name" value="Vit_open_b-sht"/>
    <property type="match status" value="1"/>
</dbReference>
<dbReference type="SMART" id="SM00216">
    <property type="entry name" value="VWD"/>
    <property type="match status" value="1"/>
</dbReference>
<evidence type="ECO:0000256" key="3">
    <source>
        <dbReference type="ARBA" id="ARBA00023157"/>
    </source>
</evidence>
<dbReference type="Pfam" id="PF01347">
    <property type="entry name" value="Vitellogenin_N"/>
    <property type="match status" value="1"/>
</dbReference>
<dbReference type="InterPro" id="IPR001747">
    <property type="entry name" value="Vitellogenin_N"/>
</dbReference>
<feature type="region of interest" description="Disordered" evidence="6">
    <location>
        <begin position="1169"/>
        <end position="1192"/>
    </location>
</feature>
<evidence type="ECO:0000259" key="9">
    <source>
        <dbReference type="PROSITE" id="PS51233"/>
    </source>
</evidence>
<keyword evidence="1 7" id="KW-0732">Signal</keyword>
<feature type="region of interest" description="Disordered" evidence="6">
    <location>
        <begin position="339"/>
        <end position="376"/>
    </location>
</feature>
<feature type="signal peptide" evidence="7">
    <location>
        <begin position="1"/>
        <end position="30"/>
    </location>
</feature>
<evidence type="ECO:0000256" key="1">
    <source>
        <dbReference type="ARBA" id="ARBA00022729"/>
    </source>
</evidence>
<dbReference type="GO" id="GO:0005319">
    <property type="term" value="F:lipid transporter activity"/>
    <property type="evidence" value="ECO:0007669"/>
    <property type="project" value="InterPro"/>
</dbReference>
<dbReference type="PANTHER" id="PTHR23345">
    <property type="entry name" value="VITELLOGENIN-RELATED"/>
    <property type="match status" value="1"/>
</dbReference>
<proteinExistence type="evidence at transcript level"/>
<reference evidence="10" key="1">
    <citation type="journal article" date="2015" name="PLoS ONE">
        <title>Caste-specific and sex-specific expression of chemoreceptor genes in a termite.</title>
        <authorList>
            <person name="Mitaka Y."/>
            <person name="Kobayashi K."/>
            <person name="Mikheyev A."/>
            <person name="Tin M.M.Y."/>
            <person name="Watanabe Y."/>
            <person name="Matsuura K."/>
        </authorList>
    </citation>
    <scope>NUCLEOTIDE SEQUENCE</scope>
</reference>
<evidence type="ECO:0000256" key="4">
    <source>
        <dbReference type="ARBA" id="ARBA00023180"/>
    </source>
</evidence>
<dbReference type="InterPro" id="IPR015819">
    <property type="entry name" value="Lipid_transp_b-sht_shell"/>
</dbReference>
<accession>A0A0U4VTF0</accession>
<keyword evidence="4" id="KW-0325">Glycoprotein</keyword>
<evidence type="ECO:0000256" key="5">
    <source>
        <dbReference type="PROSITE-ProRule" id="PRU00557"/>
    </source>
</evidence>
<feature type="domain" description="Vitellogenin" evidence="8">
    <location>
        <begin position="34"/>
        <end position="805"/>
    </location>
</feature>
<dbReference type="SUPFAM" id="SSF48431">
    <property type="entry name" value="Lipovitellin-phosvitin complex, superhelical domain"/>
    <property type="match status" value="1"/>
</dbReference>
<dbReference type="PROSITE" id="PS51233">
    <property type="entry name" value="VWFD"/>
    <property type="match status" value="1"/>
</dbReference>